<dbReference type="InterPro" id="IPR003833">
    <property type="entry name" value="CT_C_D"/>
</dbReference>
<reference evidence="5 6" key="1">
    <citation type="submission" date="2024-07" db="EMBL/GenBank/DDBJ databases">
        <title>The genome sequence of type strain Sediminicola arcticus GDMCC 1.2805.</title>
        <authorList>
            <person name="Liu Y."/>
        </authorList>
    </citation>
    <scope>NUCLEOTIDE SEQUENCE [LARGE SCALE GENOMIC DNA]</scope>
    <source>
        <strain evidence="5 6">GDMCC 1.2805</strain>
    </source>
</reference>
<dbReference type="RefSeq" id="WP_354615137.1">
    <property type="nucleotide sequence ID" value="NZ_JBEXAE010000003.1"/>
</dbReference>
<dbReference type="GO" id="GO:0017168">
    <property type="term" value="F:5-oxoprolinase (ATP-hydrolyzing) activity"/>
    <property type="evidence" value="ECO:0007669"/>
    <property type="project" value="UniProtKB-EC"/>
</dbReference>
<protein>
    <submittedName>
        <fullName evidence="5">5-oxoprolinase subunit PxpB</fullName>
        <ecNumber evidence="5">3.5.2.9</ecNumber>
    </submittedName>
</protein>
<dbReference type="SUPFAM" id="SSF160467">
    <property type="entry name" value="PH0987 N-terminal domain-like"/>
    <property type="match status" value="1"/>
</dbReference>
<dbReference type="Gene3D" id="2.40.100.10">
    <property type="entry name" value="Cyclophilin-like"/>
    <property type="match status" value="1"/>
</dbReference>
<name>A0ABV2SU90_9FLAO</name>
<evidence type="ECO:0000256" key="2">
    <source>
        <dbReference type="ARBA" id="ARBA00022801"/>
    </source>
</evidence>
<dbReference type="Gene3D" id="3.30.1360.40">
    <property type="match status" value="1"/>
</dbReference>
<dbReference type="NCBIfam" id="TIGR00370">
    <property type="entry name" value="5-oxoprolinase subunit PxpB"/>
    <property type="match status" value="1"/>
</dbReference>
<dbReference type="EMBL" id="JBEXAE010000003">
    <property type="protein sequence ID" value="MET6990744.1"/>
    <property type="molecule type" value="Genomic_DNA"/>
</dbReference>
<evidence type="ECO:0000313" key="5">
    <source>
        <dbReference type="EMBL" id="MET6990744.1"/>
    </source>
</evidence>
<comment type="caution">
    <text evidence="5">The sequence shown here is derived from an EMBL/GenBank/DDBJ whole genome shotgun (WGS) entry which is preliminary data.</text>
</comment>
<dbReference type="SMART" id="SM00796">
    <property type="entry name" value="AHS1"/>
    <property type="match status" value="1"/>
</dbReference>
<evidence type="ECO:0000259" key="4">
    <source>
        <dbReference type="SMART" id="SM00796"/>
    </source>
</evidence>
<evidence type="ECO:0000313" key="6">
    <source>
        <dbReference type="Proteomes" id="UP001549799"/>
    </source>
</evidence>
<accession>A0ABV2SU90</accession>
<dbReference type="PANTHER" id="PTHR34698">
    <property type="entry name" value="5-OXOPROLINASE SUBUNIT B"/>
    <property type="match status" value="1"/>
</dbReference>
<keyword evidence="3" id="KW-0067">ATP-binding</keyword>
<dbReference type="Proteomes" id="UP001549799">
    <property type="component" value="Unassembled WGS sequence"/>
</dbReference>
<keyword evidence="1" id="KW-0547">Nucleotide-binding</keyword>
<evidence type="ECO:0000256" key="3">
    <source>
        <dbReference type="ARBA" id="ARBA00022840"/>
    </source>
</evidence>
<dbReference type="PANTHER" id="PTHR34698:SF2">
    <property type="entry name" value="5-OXOPROLINASE SUBUNIT B"/>
    <property type="match status" value="1"/>
</dbReference>
<keyword evidence="2 5" id="KW-0378">Hydrolase</keyword>
<dbReference type="InterPro" id="IPR029000">
    <property type="entry name" value="Cyclophilin-like_dom_sf"/>
</dbReference>
<gene>
    <name evidence="5" type="primary">pxpB</name>
    <name evidence="5" type="ORF">ABXZ36_08790</name>
</gene>
<organism evidence="5 6">
    <name type="scientific">Sediminicola arcticus</name>
    <dbReference type="NCBI Taxonomy" id="1574308"/>
    <lineage>
        <taxon>Bacteria</taxon>
        <taxon>Pseudomonadati</taxon>
        <taxon>Bacteroidota</taxon>
        <taxon>Flavobacteriia</taxon>
        <taxon>Flavobacteriales</taxon>
        <taxon>Flavobacteriaceae</taxon>
        <taxon>Sediminicola</taxon>
    </lineage>
</organism>
<evidence type="ECO:0000256" key="1">
    <source>
        <dbReference type="ARBA" id="ARBA00022741"/>
    </source>
</evidence>
<feature type="domain" description="Carboxyltransferase" evidence="4">
    <location>
        <begin position="6"/>
        <end position="208"/>
    </location>
</feature>
<dbReference type="EC" id="3.5.2.9" evidence="5"/>
<dbReference type="SUPFAM" id="SSF50891">
    <property type="entry name" value="Cyclophilin-like"/>
    <property type="match status" value="1"/>
</dbReference>
<proteinExistence type="predicted"/>
<dbReference type="Pfam" id="PF02682">
    <property type="entry name" value="CT_C_D"/>
    <property type="match status" value="1"/>
</dbReference>
<keyword evidence="6" id="KW-1185">Reference proteome</keyword>
<sequence length="245" mass="27926">MNSYTISIRPFGDFAVLVEWPNKVEEQILNDILHFTKHLKENHLNEKEWEMVPAYNSLALIHRAGKIDYKSFSKELKEWYSQKLGDHHVEKYLWELPVCYEGNFAADIKEVGEKLTMTPSEVVSLHTKHTYTVYGIGFLPGFMYLGGLPPSLEIVRRETPRLNVEKGSVGLAGQQTGIYPQESPGGWNIIGNCPVPLFNKDNENPCFVNVGDKIKFYAITKGEFDLLKLQGEVGIYKLKKTKMDA</sequence>
<dbReference type="InterPro" id="IPR010016">
    <property type="entry name" value="PxpB"/>
</dbReference>